<feature type="region of interest" description="Disordered" evidence="1">
    <location>
        <begin position="249"/>
        <end position="270"/>
    </location>
</feature>
<keyword evidence="3" id="KW-1185">Reference proteome</keyword>
<evidence type="ECO:0000256" key="1">
    <source>
        <dbReference type="SAM" id="MobiDB-lite"/>
    </source>
</evidence>
<accession>A0ABP8K284</accession>
<evidence type="ECO:0000313" key="2">
    <source>
        <dbReference type="EMBL" id="GAA4399431.1"/>
    </source>
</evidence>
<comment type="caution">
    <text evidence="2">The sequence shown here is derived from an EMBL/GenBank/DDBJ whole genome shotgun (WGS) entry which is preliminary data.</text>
</comment>
<dbReference type="PANTHER" id="PTHR16222">
    <property type="entry name" value="ADP-RIBOSYLGLYCOHYDROLASE"/>
    <property type="match status" value="1"/>
</dbReference>
<evidence type="ECO:0008006" key="4">
    <source>
        <dbReference type="Google" id="ProtNLM"/>
    </source>
</evidence>
<dbReference type="Pfam" id="PF03747">
    <property type="entry name" value="ADP_ribosyl_GH"/>
    <property type="match status" value="1"/>
</dbReference>
<dbReference type="RefSeq" id="WP_159899909.1">
    <property type="nucleotide sequence ID" value="NZ_BAABFX010000033.1"/>
</dbReference>
<dbReference type="SUPFAM" id="SSF101478">
    <property type="entry name" value="ADP-ribosylglycohydrolase"/>
    <property type="match status" value="1"/>
</dbReference>
<name>A0ABP8K284_9MICO</name>
<organism evidence="2 3">
    <name type="scientific">Ornithinibacter aureus</name>
    <dbReference type="NCBI Taxonomy" id="622664"/>
    <lineage>
        <taxon>Bacteria</taxon>
        <taxon>Bacillati</taxon>
        <taxon>Actinomycetota</taxon>
        <taxon>Actinomycetes</taxon>
        <taxon>Micrococcales</taxon>
        <taxon>Intrasporangiaceae</taxon>
        <taxon>Ornithinibacter</taxon>
    </lineage>
</organism>
<proteinExistence type="predicted"/>
<dbReference type="PANTHER" id="PTHR16222:SF12">
    <property type="entry name" value="ADP-RIBOSYLGLYCOHYDROLASE-RELATED"/>
    <property type="match status" value="1"/>
</dbReference>
<dbReference type="Gene3D" id="1.10.4080.10">
    <property type="entry name" value="ADP-ribosylation/Crystallin J1"/>
    <property type="match status" value="1"/>
</dbReference>
<reference evidence="3" key="1">
    <citation type="journal article" date="2019" name="Int. J. Syst. Evol. Microbiol.">
        <title>The Global Catalogue of Microorganisms (GCM) 10K type strain sequencing project: providing services to taxonomists for standard genome sequencing and annotation.</title>
        <authorList>
            <consortium name="The Broad Institute Genomics Platform"/>
            <consortium name="The Broad Institute Genome Sequencing Center for Infectious Disease"/>
            <person name="Wu L."/>
            <person name="Ma J."/>
        </authorList>
    </citation>
    <scope>NUCLEOTIDE SEQUENCE [LARGE SCALE GENOMIC DNA]</scope>
    <source>
        <strain evidence="3">JCM 17738</strain>
    </source>
</reference>
<feature type="compositionally biased region" description="Basic and acidic residues" evidence="1">
    <location>
        <begin position="254"/>
        <end position="268"/>
    </location>
</feature>
<dbReference type="InterPro" id="IPR050792">
    <property type="entry name" value="ADP-ribosylglycohydrolase"/>
</dbReference>
<dbReference type="Proteomes" id="UP001500390">
    <property type="component" value="Unassembled WGS sequence"/>
</dbReference>
<dbReference type="EMBL" id="BAABFX010000033">
    <property type="protein sequence ID" value="GAA4399431.1"/>
    <property type="molecule type" value="Genomic_DNA"/>
</dbReference>
<sequence length="340" mass="34737">MTSTPDLDLSPTQIDRATGVLLTQAVGDALGVPYEFAAPPADEPEMIGGGLGPYEPGEWSDDTQMAICIARVAATGADLTSSTAVDAVAAAFEGWLNGGASDVGTQTRAVLRAAARATGPAGIRLTTAAREYTASHPRSAGNGALMRTSIVGLTRLHDRDHTAASARAVAAITHADRLAIDSCVLWSDAVRRAVVDGRLDLTSGLDLIDADGRDQWASWIDEATGADPARFSPNGFTVTALQAAWAAITSTDPGRGDGSDRGDGRDRGAGNAAAHLRRALSAAVHAGDDTDTVAAIAGGLLGARYGASAVPDAWSSLVHGWPGMTATDLTDLATRTATRG</sequence>
<gene>
    <name evidence="2" type="ORF">GCM10023153_25560</name>
</gene>
<evidence type="ECO:0000313" key="3">
    <source>
        <dbReference type="Proteomes" id="UP001500390"/>
    </source>
</evidence>
<dbReference type="InterPro" id="IPR005502">
    <property type="entry name" value="Ribosyl_crysJ1"/>
</dbReference>
<dbReference type="InterPro" id="IPR036705">
    <property type="entry name" value="Ribosyl_crysJ1_sf"/>
</dbReference>
<protein>
    <recommendedName>
        <fullName evidence="4">ADP-ribosylglycohydrolase</fullName>
    </recommendedName>
</protein>